<evidence type="ECO:0000313" key="1">
    <source>
        <dbReference type="EMBL" id="KAG2616651.1"/>
    </source>
</evidence>
<dbReference type="Proteomes" id="UP000823388">
    <property type="component" value="Chromosome 3N"/>
</dbReference>
<sequence>MLFFSERYQFALIEVESTIEVKPPHDGSRPQYNEKVSILARDKNLSSTLRGGTIKWDEQGFFLFVKCKFCPYGLGGPVINHAGELVAMSCVYNEDLPIISITTIRACITMWTKSGCIARPMLGMAFGTVKLLDIVRQDILGYKYKIYDGFIVDEVAYKCNAEKLGIRQGNVIRFSDVDPCYLPEIEVNDLVGKAKRTIILPLEITCGSEC</sequence>
<dbReference type="PANTHER" id="PTHR47389:SF5">
    <property type="entry name" value="OS09G0436700 PROTEIN"/>
    <property type="match status" value="1"/>
</dbReference>
<dbReference type="InterPro" id="IPR009003">
    <property type="entry name" value="Peptidase_S1_PA"/>
</dbReference>
<evidence type="ECO:0000313" key="2">
    <source>
        <dbReference type="Proteomes" id="UP000823388"/>
    </source>
</evidence>
<dbReference type="EMBL" id="CM029042">
    <property type="protein sequence ID" value="KAG2616651.1"/>
    <property type="molecule type" value="Genomic_DNA"/>
</dbReference>
<accession>A0A8T0TXJ2</accession>
<name>A0A8T0TXJ2_PANVG</name>
<dbReference type="AlphaFoldDB" id="A0A8T0TXJ2"/>
<gene>
    <name evidence="1" type="ORF">PVAP13_3NG249189</name>
</gene>
<protein>
    <submittedName>
        <fullName evidence="1">Uncharacterized protein</fullName>
    </submittedName>
</protein>
<comment type="caution">
    <text evidence="1">The sequence shown here is derived from an EMBL/GenBank/DDBJ whole genome shotgun (WGS) entry which is preliminary data.</text>
</comment>
<dbReference type="PANTHER" id="PTHR47389">
    <property type="entry name" value="OS09G0436400 PROTEIN"/>
    <property type="match status" value="1"/>
</dbReference>
<dbReference type="SUPFAM" id="SSF50494">
    <property type="entry name" value="Trypsin-like serine proteases"/>
    <property type="match status" value="1"/>
</dbReference>
<organism evidence="1 2">
    <name type="scientific">Panicum virgatum</name>
    <name type="common">Blackwell switchgrass</name>
    <dbReference type="NCBI Taxonomy" id="38727"/>
    <lineage>
        <taxon>Eukaryota</taxon>
        <taxon>Viridiplantae</taxon>
        <taxon>Streptophyta</taxon>
        <taxon>Embryophyta</taxon>
        <taxon>Tracheophyta</taxon>
        <taxon>Spermatophyta</taxon>
        <taxon>Magnoliopsida</taxon>
        <taxon>Liliopsida</taxon>
        <taxon>Poales</taxon>
        <taxon>Poaceae</taxon>
        <taxon>PACMAD clade</taxon>
        <taxon>Panicoideae</taxon>
        <taxon>Panicodae</taxon>
        <taxon>Paniceae</taxon>
        <taxon>Panicinae</taxon>
        <taxon>Panicum</taxon>
        <taxon>Panicum sect. Hiantes</taxon>
    </lineage>
</organism>
<reference evidence="1" key="1">
    <citation type="submission" date="2020-05" db="EMBL/GenBank/DDBJ databases">
        <title>WGS assembly of Panicum virgatum.</title>
        <authorList>
            <person name="Lovell J.T."/>
            <person name="Jenkins J."/>
            <person name="Shu S."/>
            <person name="Juenger T.E."/>
            <person name="Schmutz J."/>
        </authorList>
    </citation>
    <scope>NUCLEOTIDE SEQUENCE</scope>
    <source>
        <strain evidence="1">AP13</strain>
    </source>
</reference>
<proteinExistence type="predicted"/>
<keyword evidence="2" id="KW-1185">Reference proteome</keyword>